<evidence type="ECO:0000256" key="6">
    <source>
        <dbReference type="ARBA" id="ARBA00023251"/>
    </source>
</evidence>
<evidence type="ECO:0000256" key="3">
    <source>
        <dbReference type="ARBA" id="ARBA00022448"/>
    </source>
</evidence>
<keyword evidence="6" id="KW-0046">Antibiotic resistance</keyword>
<keyword evidence="4" id="KW-0547">Nucleotide-binding</keyword>
<dbReference type="InterPro" id="IPR003439">
    <property type="entry name" value="ABC_transporter-like_ATP-bd"/>
</dbReference>
<dbReference type="InterPro" id="IPR050763">
    <property type="entry name" value="ABC_transporter_ATP-binding"/>
</dbReference>
<keyword evidence="5 8" id="KW-0067">ATP-binding</keyword>
<evidence type="ECO:0000259" key="7">
    <source>
        <dbReference type="PROSITE" id="PS50893"/>
    </source>
</evidence>
<dbReference type="RefSeq" id="WP_380618967.1">
    <property type="nucleotide sequence ID" value="NZ_JBHSDK010000010.1"/>
</dbReference>
<dbReference type="InterPro" id="IPR003593">
    <property type="entry name" value="AAA+_ATPase"/>
</dbReference>
<dbReference type="Gene3D" id="3.40.50.300">
    <property type="entry name" value="P-loop containing nucleotide triphosphate hydrolases"/>
    <property type="match status" value="1"/>
</dbReference>
<evidence type="ECO:0000313" key="9">
    <source>
        <dbReference type="Proteomes" id="UP001595823"/>
    </source>
</evidence>
<dbReference type="GO" id="GO:0005524">
    <property type="term" value="F:ATP binding"/>
    <property type="evidence" value="ECO:0007669"/>
    <property type="project" value="UniProtKB-KW"/>
</dbReference>
<evidence type="ECO:0000256" key="5">
    <source>
        <dbReference type="ARBA" id="ARBA00022840"/>
    </source>
</evidence>
<protein>
    <submittedName>
        <fullName evidence="8">ABC transporter ATP-binding protein</fullName>
    </submittedName>
</protein>
<keyword evidence="3" id="KW-0813">Transport</keyword>
<dbReference type="PANTHER" id="PTHR42711">
    <property type="entry name" value="ABC TRANSPORTER ATP-BINDING PROTEIN"/>
    <property type="match status" value="1"/>
</dbReference>
<gene>
    <name evidence="8" type="ORF">ACFPET_06575</name>
</gene>
<dbReference type="SMART" id="SM00382">
    <property type="entry name" value="AAA"/>
    <property type="match status" value="1"/>
</dbReference>
<proteinExistence type="inferred from homology"/>
<name>A0ABV8TVM6_9ACTN</name>
<keyword evidence="9" id="KW-1185">Reference proteome</keyword>
<feature type="domain" description="ABC transporter" evidence="7">
    <location>
        <begin position="13"/>
        <end position="240"/>
    </location>
</feature>
<evidence type="ECO:0000256" key="2">
    <source>
        <dbReference type="ARBA" id="ARBA00005417"/>
    </source>
</evidence>
<dbReference type="Proteomes" id="UP001595823">
    <property type="component" value="Unassembled WGS sequence"/>
</dbReference>
<comment type="similarity">
    <text evidence="2">Belongs to the ABC transporter superfamily.</text>
</comment>
<dbReference type="Pfam" id="PF00005">
    <property type="entry name" value="ABC_tran"/>
    <property type="match status" value="1"/>
</dbReference>
<organism evidence="8 9">
    <name type="scientific">Salininema proteolyticum</name>
    <dbReference type="NCBI Taxonomy" id="1607685"/>
    <lineage>
        <taxon>Bacteria</taxon>
        <taxon>Bacillati</taxon>
        <taxon>Actinomycetota</taxon>
        <taxon>Actinomycetes</taxon>
        <taxon>Glycomycetales</taxon>
        <taxon>Glycomycetaceae</taxon>
        <taxon>Salininema</taxon>
    </lineage>
</organism>
<evidence type="ECO:0000313" key="8">
    <source>
        <dbReference type="EMBL" id="MFC4334859.1"/>
    </source>
</evidence>
<dbReference type="EMBL" id="JBHSDK010000010">
    <property type="protein sequence ID" value="MFC4334859.1"/>
    <property type="molecule type" value="Genomic_DNA"/>
</dbReference>
<evidence type="ECO:0000256" key="1">
    <source>
        <dbReference type="ARBA" id="ARBA00004202"/>
    </source>
</evidence>
<comment type="caution">
    <text evidence="8">The sequence shown here is derived from an EMBL/GenBank/DDBJ whole genome shotgun (WGS) entry which is preliminary data.</text>
</comment>
<accession>A0ABV8TVM6</accession>
<comment type="subcellular location">
    <subcellularLocation>
        <location evidence="1">Cell membrane</location>
        <topology evidence="1">Peripheral membrane protein</topology>
    </subcellularLocation>
</comment>
<dbReference type="SUPFAM" id="SSF52540">
    <property type="entry name" value="P-loop containing nucleoside triphosphate hydrolases"/>
    <property type="match status" value="1"/>
</dbReference>
<evidence type="ECO:0000256" key="4">
    <source>
        <dbReference type="ARBA" id="ARBA00022741"/>
    </source>
</evidence>
<dbReference type="InterPro" id="IPR027417">
    <property type="entry name" value="P-loop_NTPase"/>
</dbReference>
<dbReference type="PANTHER" id="PTHR42711:SF5">
    <property type="entry name" value="ABC TRANSPORTER ATP-BINDING PROTEIN NATA"/>
    <property type="match status" value="1"/>
</dbReference>
<sequence>MSTTRVSTNETVLLAEGLSKSFGDLRALDDVSLDLKAGQVRGFIGANGAGKTTTMRIVMGVLASDGGSISFHRRPITPDDRRRVGYMPEERGLYPKMKIADQVAFFGELAGMGRSDAKAATAELLEQLDLSHRAKDSVQDLSLGNQQRVQLAVCLVADPEVLILDEPFSGLDPIAVDVMSKALLDRAARGVTVLFSSHQLDLVERLCDSVTIISGGRVIADGTVPDLKAREEAPLRVRVEDAPDLTGELQGVAREVSNDGKDYLLKGADDRAVLSLVQQSGHLTHFAYDQPSIADIFREAIKPVAPEPARPAGEHDETGR</sequence>
<dbReference type="PROSITE" id="PS00211">
    <property type="entry name" value="ABC_TRANSPORTER_1"/>
    <property type="match status" value="1"/>
</dbReference>
<dbReference type="InterPro" id="IPR017871">
    <property type="entry name" value="ABC_transporter-like_CS"/>
</dbReference>
<dbReference type="PROSITE" id="PS50893">
    <property type="entry name" value="ABC_TRANSPORTER_2"/>
    <property type="match status" value="1"/>
</dbReference>
<reference evidence="9" key="1">
    <citation type="journal article" date="2019" name="Int. J. Syst. Evol. Microbiol.">
        <title>The Global Catalogue of Microorganisms (GCM) 10K type strain sequencing project: providing services to taxonomists for standard genome sequencing and annotation.</title>
        <authorList>
            <consortium name="The Broad Institute Genomics Platform"/>
            <consortium name="The Broad Institute Genome Sequencing Center for Infectious Disease"/>
            <person name="Wu L."/>
            <person name="Ma J."/>
        </authorList>
    </citation>
    <scope>NUCLEOTIDE SEQUENCE [LARGE SCALE GENOMIC DNA]</scope>
    <source>
        <strain evidence="9">IBRC-M 10908</strain>
    </source>
</reference>